<evidence type="ECO:0000313" key="1">
    <source>
        <dbReference type="EMBL" id="KPV71850.1"/>
    </source>
</evidence>
<dbReference type="SUPFAM" id="SSF48576">
    <property type="entry name" value="Terpenoid synthases"/>
    <property type="match status" value="2"/>
</dbReference>
<dbReference type="RefSeq" id="XP_018267899.1">
    <property type="nucleotide sequence ID" value="XM_018418259.1"/>
</dbReference>
<dbReference type="Pfam" id="PF00494">
    <property type="entry name" value="SQS_PSY"/>
    <property type="match status" value="1"/>
</dbReference>
<dbReference type="GeneID" id="28978707"/>
<organism evidence="1 2">
    <name type="scientific">Rhodotorula graminis (strain WP1)</name>
    <dbReference type="NCBI Taxonomy" id="578459"/>
    <lineage>
        <taxon>Eukaryota</taxon>
        <taxon>Fungi</taxon>
        <taxon>Dikarya</taxon>
        <taxon>Basidiomycota</taxon>
        <taxon>Pucciniomycotina</taxon>
        <taxon>Microbotryomycetes</taxon>
        <taxon>Sporidiobolales</taxon>
        <taxon>Sporidiobolaceae</taxon>
        <taxon>Rhodotorula</taxon>
    </lineage>
</organism>
<dbReference type="InterPro" id="IPR008949">
    <property type="entry name" value="Isoprenoid_synthase_dom_sf"/>
</dbReference>
<protein>
    <recommendedName>
        <fullName evidence="3">Squalene/phytoene synthase</fullName>
    </recommendedName>
</protein>
<proteinExistence type="predicted"/>
<dbReference type="OrthoDB" id="270318at2759"/>
<dbReference type="AlphaFoldDB" id="A0A0P9EXH2"/>
<gene>
    <name evidence="1" type="ORF">RHOBADRAFT_56240</name>
</gene>
<dbReference type="EMBL" id="KQ474090">
    <property type="protein sequence ID" value="KPV71850.1"/>
    <property type="molecule type" value="Genomic_DNA"/>
</dbReference>
<dbReference type="STRING" id="578459.A0A0P9EXH2"/>
<dbReference type="Proteomes" id="UP000053890">
    <property type="component" value="Unassembled WGS sequence"/>
</dbReference>
<dbReference type="InterPro" id="IPR002060">
    <property type="entry name" value="Squ/phyt_synthse"/>
</dbReference>
<evidence type="ECO:0008006" key="3">
    <source>
        <dbReference type="Google" id="ProtNLM"/>
    </source>
</evidence>
<name>A0A0P9EXH2_RHOGW</name>
<dbReference type="Gene3D" id="1.10.600.10">
    <property type="entry name" value="Farnesyl Diphosphate Synthase"/>
    <property type="match status" value="1"/>
</dbReference>
<keyword evidence="2" id="KW-1185">Reference proteome</keyword>
<dbReference type="OMA" id="MINAREQ"/>
<sequence>MRASVLLRQAVSPDTGAQAYAKSLAYASGLVRRQDHEALWASYFYPPQLQPAYLALRAFNVELAGLPDQVSSQMIGCMRFQWWKDAVRGLYEHKAPPHPLLNLLANLPQRPFLSQYHFARLVTARENNFLNPTFHSLQDLADYSAGTQASLLYLLLQATAAGSAPASAPIPVGGAATRHATPFEHVGHEHDPVEPGSTSADLKDADDLTLDHAASHLAVAVTIATLVRSIPHHAAKRVNVIPLEVATRHGLQEEALFRHGPEAPGLQDAVAQLAGIAEAELRTARECFRGTTGVPRRAVPVFLSATPARSYLDRLSAAKVDYNPFDKSLQGRYWKLPFQVWGDSRKGHF</sequence>
<evidence type="ECO:0000313" key="2">
    <source>
        <dbReference type="Proteomes" id="UP000053890"/>
    </source>
</evidence>
<accession>A0A0P9EXH2</accession>
<reference evidence="1 2" key="1">
    <citation type="journal article" date="2015" name="Front. Microbiol.">
        <title>Genome sequence of the plant growth promoting endophytic yeast Rhodotorula graminis WP1.</title>
        <authorList>
            <person name="Firrincieli A."/>
            <person name="Otillar R."/>
            <person name="Salamov A."/>
            <person name="Schmutz J."/>
            <person name="Khan Z."/>
            <person name="Redman R.S."/>
            <person name="Fleck N.D."/>
            <person name="Lindquist E."/>
            <person name="Grigoriev I.V."/>
            <person name="Doty S.L."/>
        </authorList>
    </citation>
    <scope>NUCLEOTIDE SEQUENCE [LARGE SCALE GENOMIC DNA]</scope>
    <source>
        <strain evidence="1 2">WP1</strain>
    </source>
</reference>